<dbReference type="RefSeq" id="XP_003062475.1">
    <property type="nucleotide sequence ID" value="XM_003062429.1"/>
</dbReference>
<dbReference type="EMBL" id="GG663746">
    <property type="protein sequence ID" value="EEH53294.1"/>
    <property type="molecule type" value="Genomic_DNA"/>
</dbReference>
<dbReference type="AlphaFoldDB" id="C1N433"/>
<evidence type="ECO:0000313" key="2">
    <source>
        <dbReference type="Proteomes" id="UP000001876"/>
    </source>
</evidence>
<organism evidence="2">
    <name type="scientific">Micromonas pusilla (strain CCMP1545)</name>
    <name type="common">Picoplanktonic green alga</name>
    <dbReference type="NCBI Taxonomy" id="564608"/>
    <lineage>
        <taxon>Eukaryota</taxon>
        <taxon>Viridiplantae</taxon>
        <taxon>Chlorophyta</taxon>
        <taxon>Mamiellophyceae</taxon>
        <taxon>Mamiellales</taxon>
        <taxon>Mamiellaceae</taxon>
        <taxon>Micromonas</taxon>
    </lineage>
</organism>
<keyword evidence="2" id="KW-1185">Reference proteome</keyword>
<gene>
    <name evidence="1" type="ORF">MICPUCDRAFT_42317</name>
</gene>
<dbReference type="GeneID" id="9688164"/>
<dbReference type="eggNOG" id="ENOG502S7FI">
    <property type="taxonomic scope" value="Eukaryota"/>
</dbReference>
<dbReference type="OrthoDB" id="421718at2759"/>
<evidence type="ECO:0000313" key="1">
    <source>
        <dbReference type="EMBL" id="EEH53294.1"/>
    </source>
</evidence>
<sequence length="314" mass="32955">MTSATLLLARARRVLPRPRVGGRRRRPPRVVVRSAAKKADGTIEDRLSLLHPYVAGGAAFMTAWVLGPFPGSLYTGIPSHDALVASLYDALHLAEVFGPSSLITKYNELGRLPALTHALPGAAWCVLSAWQLHPRSREVAGATWHRWGGRAMLLAAAALMWGYALIDANGLPADVHDFGGHAGGLADAIDARVYGPVPVNAVGLRGLAAWFVFTGVQTGKTAREGAFSEHKKWAARHVAAGAWVAAQRPAYSALRAVAFAGGAVGLVDDASGAESLADAFYYASYATTIAYFAAAEWAVRGEDGSGSGSRGGET</sequence>
<proteinExistence type="predicted"/>
<protein>
    <submittedName>
        <fullName evidence="1">Predicted protein</fullName>
    </submittedName>
</protein>
<accession>C1N433</accession>
<dbReference type="KEGG" id="mpp:MICPUCDRAFT_42317"/>
<reference evidence="1 2" key="1">
    <citation type="journal article" date="2009" name="Science">
        <title>Green evolution and dynamic adaptations revealed by genomes of the marine picoeukaryotes Micromonas.</title>
        <authorList>
            <person name="Worden A.Z."/>
            <person name="Lee J.H."/>
            <person name="Mock T."/>
            <person name="Rouze P."/>
            <person name="Simmons M.P."/>
            <person name="Aerts A.L."/>
            <person name="Allen A.E."/>
            <person name="Cuvelier M.L."/>
            <person name="Derelle E."/>
            <person name="Everett M.V."/>
            <person name="Foulon E."/>
            <person name="Grimwood J."/>
            <person name="Gundlach H."/>
            <person name="Henrissat B."/>
            <person name="Napoli C."/>
            <person name="McDonald S.M."/>
            <person name="Parker M.S."/>
            <person name="Rombauts S."/>
            <person name="Salamov A."/>
            <person name="Von Dassow P."/>
            <person name="Badger J.H."/>
            <person name="Coutinho P.M."/>
            <person name="Demir E."/>
            <person name="Dubchak I."/>
            <person name="Gentemann C."/>
            <person name="Eikrem W."/>
            <person name="Gready J.E."/>
            <person name="John U."/>
            <person name="Lanier W."/>
            <person name="Lindquist E.A."/>
            <person name="Lucas S."/>
            <person name="Mayer K.F."/>
            <person name="Moreau H."/>
            <person name="Not F."/>
            <person name="Otillar R."/>
            <person name="Panaud O."/>
            <person name="Pangilinan J."/>
            <person name="Paulsen I."/>
            <person name="Piegu B."/>
            <person name="Poliakov A."/>
            <person name="Robbens S."/>
            <person name="Schmutz J."/>
            <person name="Toulza E."/>
            <person name="Wyss T."/>
            <person name="Zelensky A."/>
            <person name="Zhou K."/>
            <person name="Armbrust E.V."/>
            <person name="Bhattacharya D."/>
            <person name="Goodenough U.W."/>
            <person name="Van de Peer Y."/>
            <person name="Grigoriev I.V."/>
        </authorList>
    </citation>
    <scope>NUCLEOTIDE SEQUENCE [LARGE SCALE GENOMIC DNA]</scope>
    <source>
        <strain evidence="1 2">CCMP1545</strain>
    </source>
</reference>
<dbReference type="Proteomes" id="UP000001876">
    <property type="component" value="Unassembled WGS sequence"/>
</dbReference>
<name>C1N433_MICPC</name>